<organism evidence="1 2">
    <name type="scientific">Vermiconidia calcicola</name>
    <dbReference type="NCBI Taxonomy" id="1690605"/>
    <lineage>
        <taxon>Eukaryota</taxon>
        <taxon>Fungi</taxon>
        <taxon>Dikarya</taxon>
        <taxon>Ascomycota</taxon>
        <taxon>Pezizomycotina</taxon>
        <taxon>Dothideomycetes</taxon>
        <taxon>Dothideomycetidae</taxon>
        <taxon>Mycosphaerellales</taxon>
        <taxon>Extremaceae</taxon>
        <taxon>Vermiconidia</taxon>
    </lineage>
</organism>
<dbReference type="EMBL" id="JAUTXU010000091">
    <property type="protein sequence ID" value="KAK3709550.1"/>
    <property type="molecule type" value="Genomic_DNA"/>
</dbReference>
<keyword evidence="2" id="KW-1185">Reference proteome</keyword>
<proteinExistence type="predicted"/>
<reference evidence="1" key="1">
    <citation type="submission" date="2023-07" db="EMBL/GenBank/DDBJ databases">
        <title>Black Yeasts Isolated from many extreme environments.</title>
        <authorList>
            <person name="Coleine C."/>
            <person name="Stajich J.E."/>
            <person name="Selbmann L."/>
        </authorList>
    </citation>
    <scope>NUCLEOTIDE SEQUENCE</scope>
    <source>
        <strain evidence="1">CCFEE 5714</strain>
    </source>
</reference>
<comment type="caution">
    <text evidence="1">The sequence shown here is derived from an EMBL/GenBank/DDBJ whole genome shotgun (WGS) entry which is preliminary data.</text>
</comment>
<evidence type="ECO:0000313" key="2">
    <source>
        <dbReference type="Proteomes" id="UP001281147"/>
    </source>
</evidence>
<gene>
    <name evidence="1" type="ORF">LTR37_010771</name>
</gene>
<name>A0ACC3N400_9PEZI</name>
<accession>A0ACC3N400</accession>
<dbReference type="Proteomes" id="UP001281147">
    <property type="component" value="Unassembled WGS sequence"/>
</dbReference>
<evidence type="ECO:0000313" key="1">
    <source>
        <dbReference type="EMBL" id="KAK3709550.1"/>
    </source>
</evidence>
<protein>
    <submittedName>
        <fullName evidence="1">Uncharacterized protein</fullName>
    </submittedName>
</protein>
<sequence>MAAHNVFETTELMEAILILLPLPSLLRDLFLEPTFAKNDETVWLVGIANLPSQQWPLRRDFKSFIRVEAAVARNSEAFRSHHGLIATPVQINPLFLSYTDGDMDLNVDRKADRHAAVTLRIALDELETLKNHSVRSMLLTQPPVRQICVEVTYEDPHFDCESIRESDGRLREPQQLARLYGIWAEGRRIQAAQIRQQEGVRLGHVLGEIEKMEFTGKVEKIAIYLSGVIVATEEDERVIEERTSEWRKMVAGRLIA</sequence>